<dbReference type="InterPro" id="IPR020440">
    <property type="entry name" value="IL-17_chr"/>
</dbReference>
<sequence length="165" mass="19141">MLIKSFCSQVEMIIWVAVTVTCHLCLGRHTPCRDPSEEDLEAQIGHRVPAYHLLIEKENITPDRELKKCPNALNQTSDLIQDTSISPWSFRVNEDPERYPRKIIEAYCLCKGCFTAPTEQDKSLISEPFLMSVPVLQKTRRCVKGHYKYRLRYVKIAQFCNCHLL</sequence>
<dbReference type="GO" id="GO:0006954">
    <property type="term" value="P:inflammatory response"/>
    <property type="evidence" value="ECO:0007669"/>
    <property type="project" value="InterPro"/>
</dbReference>
<dbReference type="GeneID" id="117368978"/>
<gene>
    <name evidence="8" type="primary">LOC117368978</name>
</gene>
<dbReference type="InterPro" id="IPR010345">
    <property type="entry name" value="IL-17_fam"/>
</dbReference>
<feature type="signal peptide" evidence="6">
    <location>
        <begin position="1"/>
        <end position="27"/>
    </location>
</feature>
<dbReference type="PRINTS" id="PR01932">
    <property type="entry name" value="INTRLEUKIN17"/>
</dbReference>
<comment type="similarity">
    <text evidence="2">Belongs to the IL-17 family.</text>
</comment>
<dbReference type="InParanoid" id="A0A6P8SJK0"/>
<keyword evidence="5 6" id="KW-0732">Signal</keyword>
<accession>A0A6P8SJK0</accession>
<organism evidence="7 8">
    <name type="scientific">Geotrypetes seraphini</name>
    <name type="common">Gaboon caecilian</name>
    <name type="synonym">Caecilia seraphini</name>
    <dbReference type="NCBI Taxonomy" id="260995"/>
    <lineage>
        <taxon>Eukaryota</taxon>
        <taxon>Metazoa</taxon>
        <taxon>Chordata</taxon>
        <taxon>Craniata</taxon>
        <taxon>Vertebrata</taxon>
        <taxon>Euteleostomi</taxon>
        <taxon>Amphibia</taxon>
        <taxon>Gymnophiona</taxon>
        <taxon>Geotrypetes</taxon>
    </lineage>
</organism>
<name>A0A6P8SJK0_GEOSA</name>
<comment type="subcellular location">
    <subcellularLocation>
        <location evidence="1">Secreted</location>
    </subcellularLocation>
</comment>
<dbReference type="RefSeq" id="XP_033818692.1">
    <property type="nucleotide sequence ID" value="XM_033962801.1"/>
</dbReference>
<keyword evidence="7" id="KW-1185">Reference proteome</keyword>
<proteinExistence type="inferred from homology"/>
<dbReference type="OrthoDB" id="6038945at2759"/>
<dbReference type="GO" id="GO:0005125">
    <property type="term" value="F:cytokine activity"/>
    <property type="evidence" value="ECO:0007669"/>
    <property type="project" value="UniProtKB-KW"/>
</dbReference>
<keyword evidence="3" id="KW-0202">Cytokine</keyword>
<dbReference type="Pfam" id="PF06083">
    <property type="entry name" value="IL17"/>
    <property type="match status" value="1"/>
</dbReference>
<dbReference type="GO" id="GO:0005615">
    <property type="term" value="C:extracellular space"/>
    <property type="evidence" value="ECO:0007669"/>
    <property type="project" value="UniProtKB-KW"/>
</dbReference>
<dbReference type="KEGG" id="gsh:117368978"/>
<dbReference type="SUPFAM" id="SSF57501">
    <property type="entry name" value="Cystine-knot cytokines"/>
    <property type="match status" value="1"/>
</dbReference>
<evidence type="ECO:0000256" key="6">
    <source>
        <dbReference type="SAM" id="SignalP"/>
    </source>
</evidence>
<reference evidence="8" key="1">
    <citation type="submission" date="2025-08" db="UniProtKB">
        <authorList>
            <consortium name="RefSeq"/>
        </authorList>
    </citation>
    <scope>IDENTIFICATION</scope>
</reference>
<evidence type="ECO:0000256" key="5">
    <source>
        <dbReference type="ARBA" id="ARBA00022729"/>
    </source>
</evidence>
<feature type="chain" id="PRO_5028364954" evidence="6">
    <location>
        <begin position="28"/>
        <end position="165"/>
    </location>
</feature>
<evidence type="ECO:0000256" key="1">
    <source>
        <dbReference type="ARBA" id="ARBA00004613"/>
    </source>
</evidence>
<evidence type="ECO:0000256" key="4">
    <source>
        <dbReference type="ARBA" id="ARBA00022525"/>
    </source>
</evidence>
<dbReference type="InterPro" id="IPR029034">
    <property type="entry name" value="Cystine-knot_cytokine"/>
</dbReference>
<evidence type="ECO:0000313" key="8">
    <source>
        <dbReference type="RefSeq" id="XP_033818692.1"/>
    </source>
</evidence>
<evidence type="ECO:0000313" key="7">
    <source>
        <dbReference type="Proteomes" id="UP000515159"/>
    </source>
</evidence>
<evidence type="ECO:0000256" key="3">
    <source>
        <dbReference type="ARBA" id="ARBA00022514"/>
    </source>
</evidence>
<dbReference type="AlphaFoldDB" id="A0A6P8SJK0"/>
<protein>
    <submittedName>
        <fullName evidence="8">Interleukin-17B-like isoform X1</fullName>
    </submittedName>
</protein>
<dbReference type="Proteomes" id="UP000515159">
    <property type="component" value="Chromosome 11"/>
</dbReference>
<keyword evidence="4" id="KW-0964">Secreted</keyword>
<evidence type="ECO:0000256" key="2">
    <source>
        <dbReference type="ARBA" id="ARBA00007236"/>
    </source>
</evidence>
<dbReference type="Gene3D" id="2.10.90.10">
    <property type="entry name" value="Cystine-knot cytokines"/>
    <property type="match status" value="1"/>
</dbReference>